<dbReference type="PANTHER" id="PTHR14773">
    <property type="entry name" value="WD REPEAT-CONTAINING PROTEIN 76"/>
    <property type="match status" value="1"/>
</dbReference>
<dbReference type="SMART" id="SM00320">
    <property type="entry name" value="WD40"/>
    <property type="match status" value="4"/>
</dbReference>
<dbReference type="PROSITE" id="PS50082">
    <property type="entry name" value="WD_REPEATS_2"/>
    <property type="match status" value="1"/>
</dbReference>
<evidence type="ECO:0000256" key="3">
    <source>
        <dbReference type="ARBA" id="ARBA00022737"/>
    </source>
</evidence>
<dbReference type="GO" id="GO:0005634">
    <property type="term" value="C:nucleus"/>
    <property type="evidence" value="ECO:0007669"/>
    <property type="project" value="TreeGrafter"/>
</dbReference>
<evidence type="ECO:0000313" key="6">
    <source>
        <dbReference type="EMBL" id="KJE88896.1"/>
    </source>
</evidence>
<accession>A0A0D2U0Y2</accession>
<sequence length="699" mass="76202">MIAPLFWHCNTLCFVFCDQKLLRCRNQSVVLLFQGCLNCAICSMVKRTLSEPPETASPDLKRVRESSASIDPDDAASEQDNGDDMTEQQQQSPWRENQDNAALAGASRGSVLSDYERQRLDNVRKNHAMLAALQLTTARSDLGLTASAGKSSPSPSIIKGSASASLARRKAQQEPNTNTPTRRSARLAIAADPTSAQAAERVPVEPALSEEHFRHRWASSMLPARSLNVPASIGRAILDELAVYQSTPPPVRSGKAASSIVQTYSSLRMGFHRLAKVVPDRIMHVRFHPMHSRLIAAAGDYWGRVAFWDVDYPWSGSTKPTSSVSSSSADSEVAEAESQAERAPLRLRNPGELLQSQAQESTLPSPTISQAVSGSGGDDEEEEDAPNEGIYVFQPHQKSVSSIAFLGSGGSTMITASYDGTVRRLDMASEHFDEVFALDWEDDDHTIQYLDPHPSQNGTFLGCSSDGSGFLIDTRASAGSGLPSPNRRSTSRQVESAAAELSSPFRTYKPVWQHTLHTKKANTIQFNPANSNYFVTSGVDAAVRIWDVRKLSGKKASALLALDESRLSVTSAFFSPHGDRLLTTSLDHHLRIYNNVQLVAPAQQPACHELAHNNQTGRWLSTFHAVWDPKHNDTFVCGSMDHPRQIEVFHLAEKTGLASRVVSLQDEYLGSVMSRLAVHPSRDAVMGGNSSGRAVVFAS</sequence>
<proteinExistence type="inferred from homology"/>
<feature type="region of interest" description="Disordered" evidence="5">
    <location>
        <begin position="50"/>
        <end position="108"/>
    </location>
</feature>
<dbReference type="eggNOG" id="KOG4328">
    <property type="taxonomic scope" value="Eukaryota"/>
</dbReference>
<feature type="compositionally biased region" description="Low complexity" evidence="5">
    <location>
        <begin position="322"/>
        <end position="331"/>
    </location>
</feature>
<feature type="compositionally biased region" description="Low complexity" evidence="5">
    <location>
        <begin position="146"/>
        <end position="165"/>
    </location>
</feature>
<keyword evidence="3" id="KW-0677">Repeat</keyword>
<dbReference type="EMBL" id="KE346360">
    <property type="protein sequence ID" value="KJE88896.1"/>
    <property type="molecule type" value="Genomic_DNA"/>
</dbReference>
<dbReference type="Pfam" id="PF00400">
    <property type="entry name" value="WD40"/>
    <property type="match status" value="3"/>
</dbReference>
<dbReference type="InterPro" id="IPR050853">
    <property type="entry name" value="WD_repeat_DNA-damage-binding"/>
</dbReference>
<organism evidence="6 7">
    <name type="scientific">Capsaspora owczarzaki (strain ATCC 30864)</name>
    <dbReference type="NCBI Taxonomy" id="595528"/>
    <lineage>
        <taxon>Eukaryota</taxon>
        <taxon>Filasterea</taxon>
        <taxon>Capsaspora</taxon>
    </lineage>
</organism>
<gene>
    <name evidence="6" type="ORF">CAOG_000471</name>
</gene>
<feature type="compositionally biased region" description="Acidic residues" evidence="5">
    <location>
        <begin position="71"/>
        <end position="86"/>
    </location>
</feature>
<evidence type="ECO:0000313" key="7">
    <source>
        <dbReference type="Proteomes" id="UP000008743"/>
    </source>
</evidence>
<evidence type="ECO:0000256" key="4">
    <source>
        <dbReference type="PROSITE-ProRule" id="PRU00221"/>
    </source>
</evidence>
<dbReference type="Proteomes" id="UP000008743">
    <property type="component" value="Unassembled WGS sequence"/>
</dbReference>
<dbReference type="GO" id="GO:2000001">
    <property type="term" value="P:regulation of DNA damage checkpoint"/>
    <property type="evidence" value="ECO:0007669"/>
    <property type="project" value="TreeGrafter"/>
</dbReference>
<protein>
    <submittedName>
        <fullName evidence="6">WD repeat-containing protein 76</fullName>
    </submittedName>
</protein>
<keyword evidence="2 4" id="KW-0853">WD repeat</keyword>
<feature type="region of interest" description="Disordered" evidence="5">
    <location>
        <begin position="318"/>
        <end position="385"/>
    </location>
</feature>
<dbReference type="PANTHER" id="PTHR14773:SF0">
    <property type="entry name" value="WD REPEAT-CONTAINING PROTEIN 76"/>
    <property type="match status" value="1"/>
</dbReference>
<dbReference type="STRING" id="595528.A0A0D2U0Y2"/>
<dbReference type="SUPFAM" id="SSF50978">
    <property type="entry name" value="WD40 repeat-like"/>
    <property type="match status" value="1"/>
</dbReference>
<dbReference type="InterPro" id="IPR036322">
    <property type="entry name" value="WD40_repeat_dom_sf"/>
</dbReference>
<dbReference type="PhylomeDB" id="A0A0D2U0Y2"/>
<dbReference type="PROSITE" id="PS50294">
    <property type="entry name" value="WD_REPEATS_REGION"/>
    <property type="match status" value="1"/>
</dbReference>
<keyword evidence="7" id="KW-1185">Reference proteome</keyword>
<dbReference type="GO" id="GO:0003677">
    <property type="term" value="F:DNA binding"/>
    <property type="evidence" value="ECO:0007669"/>
    <property type="project" value="TreeGrafter"/>
</dbReference>
<evidence type="ECO:0000256" key="2">
    <source>
        <dbReference type="ARBA" id="ARBA00022574"/>
    </source>
</evidence>
<reference evidence="7" key="1">
    <citation type="submission" date="2011-02" db="EMBL/GenBank/DDBJ databases">
        <title>The Genome Sequence of Capsaspora owczarzaki ATCC 30864.</title>
        <authorList>
            <person name="Russ C."/>
            <person name="Cuomo C."/>
            <person name="Burger G."/>
            <person name="Gray M.W."/>
            <person name="Holland P.W.H."/>
            <person name="King N."/>
            <person name="Lang F.B.F."/>
            <person name="Roger A.J."/>
            <person name="Ruiz-Trillo I."/>
            <person name="Young S.K."/>
            <person name="Zeng Q."/>
            <person name="Gargeya S."/>
            <person name="Alvarado L."/>
            <person name="Berlin A."/>
            <person name="Chapman S.B."/>
            <person name="Chen Z."/>
            <person name="Freedman E."/>
            <person name="Gellesch M."/>
            <person name="Goldberg J."/>
            <person name="Griggs A."/>
            <person name="Gujja S."/>
            <person name="Heilman E."/>
            <person name="Heiman D."/>
            <person name="Howarth C."/>
            <person name="Mehta T."/>
            <person name="Neiman D."/>
            <person name="Pearson M."/>
            <person name="Roberts A."/>
            <person name="Saif S."/>
            <person name="Shea T."/>
            <person name="Shenoy N."/>
            <person name="Sisk P."/>
            <person name="Stolte C."/>
            <person name="Sykes S."/>
            <person name="White J."/>
            <person name="Yandava C."/>
            <person name="Haas B."/>
            <person name="Nusbaum C."/>
            <person name="Birren B."/>
        </authorList>
    </citation>
    <scope>NUCLEOTIDE SEQUENCE</scope>
    <source>
        <strain evidence="7">ATCC 30864</strain>
    </source>
</reference>
<comment type="similarity">
    <text evidence="1">Belongs to the WD repeat DDB2/WDR76 family.</text>
</comment>
<feature type="repeat" description="WD" evidence="4">
    <location>
        <begin position="514"/>
        <end position="549"/>
    </location>
</feature>
<feature type="region of interest" description="Disordered" evidence="5">
    <location>
        <begin position="146"/>
        <end position="185"/>
    </location>
</feature>
<evidence type="ECO:0000256" key="1">
    <source>
        <dbReference type="ARBA" id="ARBA00005434"/>
    </source>
</evidence>
<dbReference type="InterPro" id="IPR001680">
    <property type="entry name" value="WD40_rpt"/>
</dbReference>
<dbReference type="Gene3D" id="2.130.10.10">
    <property type="entry name" value="YVTN repeat-like/Quinoprotein amine dehydrogenase"/>
    <property type="match status" value="3"/>
</dbReference>
<evidence type="ECO:0000256" key="5">
    <source>
        <dbReference type="SAM" id="MobiDB-lite"/>
    </source>
</evidence>
<name>A0A0D2U0Y2_CAPO3</name>
<feature type="compositionally biased region" description="Polar residues" evidence="5">
    <location>
        <begin position="354"/>
        <end position="372"/>
    </location>
</feature>
<dbReference type="OrthoDB" id="9890280at2759"/>
<dbReference type="AlphaFoldDB" id="A0A0D2U0Y2"/>
<dbReference type="InterPro" id="IPR015943">
    <property type="entry name" value="WD40/YVTN_repeat-like_dom_sf"/>
</dbReference>
<feature type="compositionally biased region" description="Polar residues" evidence="5">
    <location>
        <begin position="173"/>
        <end position="182"/>
    </location>
</feature>
<dbReference type="InParanoid" id="A0A0D2U0Y2"/>